<dbReference type="OrthoDB" id="183622at2"/>
<dbReference type="Pfam" id="PF03690">
    <property type="entry name" value="MYG1_exonuc"/>
    <property type="match status" value="1"/>
</dbReference>
<protein>
    <submittedName>
        <fullName evidence="2">Metal-dependent hydrolase</fullName>
    </submittedName>
</protein>
<reference evidence="2 3" key="1">
    <citation type="submission" date="2019-06" db="EMBL/GenBank/DDBJ databases">
        <title>Whole genome shotgun sequence of Acetobacter peroxydans NBRC 13755.</title>
        <authorList>
            <person name="Hosoyama A."/>
            <person name="Uohara A."/>
            <person name="Ohji S."/>
            <person name="Ichikawa N."/>
        </authorList>
    </citation>
    <scope>NUCLEOTIDE SEQUENCE [LARGE SCALE GENOMIC DNA]</scope>
    <source>
        <strain evidence="2 3">NBRC 13755</strain>
    </source>
</reference>
<dbReference type="PANTHER" id="PTHR11215">
    <property type="entry name" value="METAL DEPENDENT HYDROLASE - RELATED"/>
    <property type="match status" value="1"/>
</dbReference>
<dbReference type="AlphaFoldDB" id="A0A4Y3TWS3"/>
<dbReference type="Proteomes" id="UP000317730">
    <property type="component" value="Unassembled WGS sequence"/>
</dbReference>
<evidence type="ECO:0000313" key="3">
    <source>
        <dbReference type="Proteomes" id="UP000317730"/>
    </source>
</evidence>
<keyword evidence="3" id="KW-1185">Reference proteome</keyword>
<sequence>MAQHTPIGLDTATAPVRALTHSGNFHVDETLGYVVLHYALAPEGDLRGRVLGTAAPDRLVFERSRDKARIGAADIVFDVGGVYDPPAGRYDHHMRDKPLREDGTPYSAAGLLWADYGRAAVRNILSATMAAEGAPLDEARLNAIWQGVDKGLVLPIDLDDNGVTKMGRLSLAEVVSACGPTWDAVELFGAEEAARRETEGFANAAAAVAAHLVNAVERVRASQKAVTRVLEAFEQAEDKRILLMETGMPTEKVIFEHDLPVVYVVSPAPSGQWNIKAVPPARGEFGQRVSLPDAWAGLDGQALAEASGIADAVFAHPARFICGATSREGALAMARRALEIDAASRQAAPSKA</sequence>
<gene>
    <name evidence="2" type="primary">myg1</name>
    <name evidence="2" type="ORF">APE01nite_12470</name>
</gene>
<keyword evidence="2" id="KW-0378">Hydrolase</keyword>
<evidence type="ECO:0000256" key="1">
    <source>
        <dbReference type="ARBA" id="ARBA00010105"/>
    </source>
</evidence>
<proteinExistence type="inferred from homology"/>
<name>A0A4Y3TWS3_9PROT</name>
<evidence type="ECO:0000313" key="2">
    <source>
        <dbReference type="EMBL" id="GEB85450.1"/>
    </source>
</evidence>
<dbReference type="EMBL" id="BJMV01000005">
    <property type="protein sequence ID" value="GEB85450.1"/>
    <property type="molecule type" value="Genomic_DNA"/>
</dbReference>
<dbReference type="InterPro" id="IPR003226">
    <property type="entry name" value="MYG1_exonuclease"/>
</dbReference>
<accession>A0A4Y3TWS3</accession>
<comment type="similarity">
    <text evidence="1">Belongs to the MYG1 family.</text>
</comment>
<dbReference type="GO" id="GO:0016787">
    <property type="term" value="F:hydrolase activity"/>
    <property type="evidence" value="ECO:0007669"/>
    <property type="project" value="UniProtKB-KW"/>
</dbReference>
<organism evidence="2 3">
    <name type="scientific">Acetobacter peroxydans</name>
    <dbReference type="NCBI Taxonomy" id="104098"/>
    <lineage>
        <taxon>Bacteria</taxon>
        <taxon>Pseudomonadati</taxon>
        <taxon>Pseudomonadota</taxon>
        <taxon>Alphaproteobacteria</taxon>
        <taxon>Acetobacterales</taxon>
        <taxon>Acetobacteraceae</taxon>
        <taxon>Acetobacter</taxon>
    </lineage>
</organism>
<dbReference type="PANTHER" id="PTHR11215:SF1">
    <property type="entry name" value="MYG1 EXONUCLEASE"/>
    <property type="match status" value="1"/>
</dbReference>
<dbReference type="GO" id="GO:0005737">
    <property type="term" value="C:cytoplasm"/>
    <property type="evidence" value="ECO:0007669"/>
    <property type="project" value="TreeGrafter"/>
</dbReference>
<dbReference type="RefSeq" id="WP_141375692.1">
    <property type="nucleotide sequence ID" value="NZ_BAPL01000001.1"/>
</dbReference>
<comment type="caution">
    <text evidence="2">The sequence shown here is derived from an EMBL/GenBank/DDBJ whole genome shotgun (WGS) entry which is preliminary data.</text>
</comment>